<dbReference type="Proteomes" id="UP000632740">
    <property type="component" value="Unassembled WGS sequence"/>
</dbReference>
<feature type="transmembrane region" description="Helical" evidence="2">
    <location>
        <begin position="2268"/>
        <end position="2289"/>
    </location>
</feature>
<dbReference type="NCBIfam" id="TIGR01643">
    <property type="entry name" value="YD_repeat_2x"/>
    <property type="match status" value="1"/>
</dbReference>
<dbReference type="InterPro" id="IPR036844">
    <property type="entry name" value="Hint_dom_sf"/>
</dbReference>
<dbReference type="InterPro" id="IPR050708">
    <property type="entry name" value="T6SS_VgrG/RHS"/>
</dbReference>
<evidence type="ECO:0000256" key="2">
    <source>
        <dbReference type="SAM" id="Phobius"/>
    </source>
</evidence>
<proteinExistence type="predicted"/>
<feature type="chain" id="PRO_5036743604" description="DNRLRE domain-containing protein" evidence="3">
    <location>
        <begin position="37"/>
        <end position="2590"/>
    </location>
</feature>
<keyword evidence="5" id="KW-1185">Reference proteome</keyword>
<protein>
    <recommendedName>
        <fullName evidence="6">DNRLRE domain-containing protein</fullName>
    </recommendedName>
</protein>
<keyword evidence="2" id="KW-0472">Membrane</keyword>
<evidence type="ECO:0000256" key="1">
    <source>
        <dbReference type="SAM" id="MobiDB-lite"/>
    </source>
</evidence>
<evidence type="ECO:0000256" key="3">
    <source>
        <dbReference type="SAM" id="SignalP"/>
    </source>
</evidence>
<reference evidence="4" key="1">
    <citation type="submission" date="2021-01" db="EMBL/GenBank/DDBJ databases">
        <title>Whole genome shotgun sequence of Cellulomonas chitinilytica NBRC 110799.</title>
        <authorList>
            <person name="Komaki H."/>
            <person name="Tamura T."/>
        </authorList>
    </citation>
    <scope>NUCLEOTIDE SEQUENCE</scope>
    <source>
        <strain evidence="4">NBRC 110799</strain>
    </source>
</reference>
<accession>A0A919P0K0</accession>
<dbReference type="NCBIfam" id="TIGR03696">
    <property type="entry name" value="Rhs_assc_core"/>
    <property type="match status" value="1"/>
</dbReference>
<organism evidence="4 5">
    <name type="scientific">Cellulomonas chitinilytica</name>
    <dbReference type="NCBI Taxonomy" id="398759"/>
    <lineage>
        <taxon>Bacteria</taxon>
        <taxon>Bacillati</taxon>
        <taxon>Actinomycetota</taxon>
        <taxon>Actinomycetes</taxon>
        <taxon>Micrococcales</taxon>
        <taxon>Cellulomonadaceae</taxon>
        <taxon>Cellulomonas</taxon>
    </lineage>
</organism>
<dbReference type="Gene3D" id="2.170.16.10">
    <property type="entry name" value="Hedgehog/Intein (Hint) domain"/>
    <property type="match status" value="1"/>
</dbReference>
<gene>
    <name evidence="4" type="ORF">Cch01nite_07490</name>
</gene>
<sequence>MPGLQRWFGTPRSWRPGVRGAAVAAALAVAAVGAPAAGATATADVVPDEQAQAAAVADEPLTAPDVVSARAIARLEGKPVEVVGERSELGSVFALPDGTMAAGLGSGPVWVREGGDGTHVEDWAPVDLTLVAQPDGTVRPVAQSGDLTLSGGTGAGPTSSDAPVAIATMTEPATEVTTRVLWEGPLPAPRLEGRRAVYPDVRPGVDLVMEATSTGYEQFFVINERPAVDEALDLSLTVETDGAELAAAADGGLQVVDDGAVVATAPPAQMWDATSDEGRAFPITQARPVEAAAGERLSPMPAWVTAKDHGATTATDGSAAPPDADSEAAPAPVVGDGSVDSVAGVVEVEREAVQPDAETATVTLSPQADFLQDPATTYPVVVDPDVSFALGFDTYVLKGTSGDRSGEAELDVGTYDGGAHVGRAFLTFDTSAIAGKAVTAAYLDLANFYSWSCQPRNWQVWSAWPAGPGTVWDNQPAWGGLYATVSDTHGYSSSCAGAWTSVDITRLAQDWAVGEGSEGNVGLKAENEADNFGWKKFFSANHGRDIPSIWVTYNSTPNVPTGVQVTPSSTPSTQRTWATTATPRISATLSDPDGGYLRGAFTFVDVAAQVVVYGSYTGEVPSGSVASLDVPAGVLHEGTQYAVAVQAHDGAVLGPQAEWFWFGVDLTPPPAPNVTSATFPSDDAWHGAPGQAGTFTLSLPTSDSTVTAYRWGLDKAPDPAQQVTTEAGAAASLSITPADAGRHTLQVQSVDRAGNVSGVSKYTFRVGKVGIVSPTEATKVVRRVRLTVEAMPDMAYMHFQWRRGPDSPESEIQDVPASLLATSDGTTWDTSWRALPTGSGYTTWDVGAALGYQGGPAQVRAQVSASADGSSPENGQWVTVVVDPDAGGAATSAIGPGSVNLLTGDHTLSVTDAEEFGLSLVRTTSSRDVDSGFELQPNALTKAQEEATTVAGHTGSAAVGVDSTRFHSGTTSSKITPRDWSDSYVGIAGDAGGLRLSMRPGRTYRVSGWIYVPAATGLSPEDPRGLRLVTYVRDGAYAVAGQSPRPTVVDAWQQISVDVTIPAGATEAFVRMYDGFSSSSKVVYFDDVTVQELWSPFGPEWSLGTVDGASGTAYTRITRAYDDVVSLELTGGGEVWFTAGSGGKWWPEPGAESLTLTETSATTWRVTELDGTVTDFRQNAARGDFPIEVTSAPGAAGAARYVYDVAAVPGVARLARIIAPVEPGVDGWPTNTTACTTPVPARGCEVMDLDYAATTTAVGAAVGSYAGRVSTASVWTPDSGTGMVRIPVASYAYTAAGRLAQVHDPRIVASGAPALVTVYDYDTAGRLTSVTAPGDAPYRYTYGVGGTMKTGAGDWIDPLPGRLLKVTRASLVPGTTATWGPDNTTTVVYGVPLTRAAGGPYDLDATAIGTWAQSDGPTDATAIFGPLDVPAVTSATSTSPGEDGYGPATVSYLNASGLEVDTASPAAKGAPVEGFIDTAEYDMRGNVVRTLDATNRLLALKKLPNAQPMLAAWGLQAKGSVELSQLLDSRSTYSEDGLDLLTSIGPVQRLAVGNDPADVRTLRPRTVNVYDEGKPDGASYHLLTTATTTGLDPTTGENLDPLVTTNGYAPIDGAPALGATSGWVHKQPTAVTVDAGQPDALTSTVVYDARGRAIRSSKPGSTGTDAGTTTSVFYTAGSNADDASCANKPEWAGQPCLTRAAGAVTGHDAARMSSDLPVKRVEAYNGYGSPTVVTDSVGSGSGLVKRTATTTYDAADRVTSVSLTGTGTGVGASIAKTTTTYEPTTGDVVRNASVDSTGAVTAAVSKEYDKLGRLTKYTDAAGAWTATTYDRLGQPLTVTDSIGATRTYEYDRTVESRGFVTKMTDSVAGAITPTWGPDGQLESQALPGGVRLTLTYDTARVPTARTYTRISDGVVIASDSVVENQRGQWIAHTSDAGARTYTYDRLGRLTAVDDTSMATGACTSRRYGFDTHTNRTSLSSAAASSCPGTTGAMSTTSTYDSADRLVTTSGANGSAWTYDKLGRIVAMPTADGAAVASTGYFVNDLVASQEVPGVQRSTWTLDPLQRFAQQSTFAWVNDAWANSTESLNHYDGDSDEPSWIAEDLTQPDKVSRYVEGMDGAVAVQTGKAGSLVLQLVDLHGDITATLPIADGAPDATWAALQFTSFDEFGVPQPMTSGQTGNAPPARYGWLGAAQRSADTPTGTILMGVRLYAPALGRFLQTDPVAGGSANAYDYCNADPVNCTDLAGTFSWKGALKVVAVVADLSSSFIPGPAGAAVGAIAAGAYLAVGDKQAAKMAAIGAAATLVGLGVAAGAVKVARLVKTSQTVGKLATRAAPKIERAVGQLKRSKCSFVAGTLVRMADGSLKPIESLKLGDAILGADPASGETFAEVVIEPLSSIGDKRLVALTFDGSDSAVVATDNHPYWIESKGWVAAGNLEVGDVTLGSDGERHELESAVDLGWFARQDVYNLHASGDHTYFVTASPDDADQLVHNAGDACEIAQGALNKHIRGTNEHSVASKADTLGKSLFVGPQSARRAVELAVRRGTSVGRGGRKIWDAGVTVGTSPQGERLTRVMVQESKKGWHGWPVK</sequence>
<dbReference type="Gene3D" id="2.60.120.260">
    <property type="entry name" value="Galactose-binding domain-like"/>
    <property type="match status" value="1"/>
</dbReference>
<feature type="region of interest" description="Disordered" evidence="1">
    <location>
        <begin position="311"/>
        <end position="337"/>
    </location>
</feature>
<evidence type="ECO:0000313" key="5">
    <source>
        <dbReference type="Proteomes" id="UP000632740"/>
    </source>
</evidence>
<feature type="signal peptide" evidence="3">
    <location>
        <begin position="1"/>
        <end position="36"/>
    </location>
</feature>
<dbReference type="RefSeq" id="WP_203748767.1">
    <property type="nucleotide sequence ID" value="NZ_BONK01000002.1"/>
</dbReference>
<dbReference type="InterPro" id="IPR022385">
    <property type="entry name" value="Rhs_assc_core"/>
</dbReference>
<evidence type="ECO:0000313" key="4">
    <source>
        <dbReference type="EMBL" id="GIG20025.1"/>
    </source>
</evidence>
<keyword evidence="2" id="KW-0812">Transmembrane</keyword>
<name>A0A919P0K0_9CELL</name>
<keyword evidence="3" id="KW-0732">Signal</keyword>
<dbReference type="CDD" id="cd00081">
    <property type="entry name" value="Hint"/>
    <property type="match status" value="1"/>
</dbReference>
<dbReference type="PANTHER" id="PTHR32305">
    <property type="match status" value="1"/>
</dbReference>
<feature type="transmembrane region" description="Helical" evidence="2">
    <location>
        <begin position="2296"/>
        <end position="2315"/>
    </location>
</feature>
<dbReference type="InterPro" id="IPR006530">
    <property type="entry name" value="YD"/>
</dbReference>
<dbReference type="PANTHER" id="PTHR32305:SF15">
    <property type="entry name" value="PROTEIN RHSA-RELATED"/>
    <property type="match status" value="1"/>
</dbReference>
<dbReference type="Gene3D" id="2.180.10.10">
    <property type="entry name" value="RHS repeat-associated core"/>
    <property type="match status" value="1"/>
</dbReference>
<dbReference type="Pfam" id="PF07591">
    <property type="entry name" value="PT-HINT"/>
    <property type="match status" value="1"/>
</dbReference>
<dbReference type="NCBIfam" id="NF033679">
    <property type="entry name" value="DNRLRE_dom"/>
    <property type="match status" value="1"/>
</dbReference>
<keyword evidence="2" id="KW-1133">Transmembrane helix</keyword>
<comment type="caution">
    <text evidence="4">The sequence shown here is derived from an EMBL/GenBank/DDBJ whole genome shotgun (WGS) entry which is preliminary data.</text>
</comment>
<evidence type="ECO:0008006" key="6">
    <source>
        <dbReference type="Google" id="ProtNLM"/>
    </source>
</evidence>
<dbReference type="EMBL" id="BONK01000002">
    <property type="protein sequence ID" value="GIG20025.1"/>
    <property type="molecule type" value="Genomic_DNA"/>
</dbReference>
<dbReference type="SUPFAM" id="SSF51294">
    <property type="entry name" value="Hedgehog/intein (Hint) domain"/>
    <property type="match status" value="1"/>
</dbReference>